<feature type="transmembrane region" description="Helical" evidence="8">
    <location>
        <begin position="125"/>
        <end position="146"/>
    </location>
</feature>
<name>A0A178IIL5_9BACT</name>
<evidence type="ECO:0000256" key="1">
    <source>
        <dbReference type="ARBA" id="ARBA00004651"/>
    </source>
</evidence>
<keyword evidence="5 8" id="KW-0812">Transmembrane</keyword>
<keyword evidence="7 8" id="KW-0472">Membrane</keyword>
<dbReference type="STRING" id="1184151.AW736_09160"/>
<dbReference type="PANTHER" id="PTHR42718:SF9">
    <property type="entry name" value="MAJOR FACILITATOR SUPERFAMILY MULTIDRUG TRANSPORTER MFSC"/>
    <property type="match status" value="1"/>
</dbReference>
<evidence type="ECO:0000256" key="3">
    <source>
        <dbReference type="ARBA" id="ARBA00022448"/>
    </source>
</evidence>
<evidence type="ECO:0000313" key="11">
    <source>
        <dbReference type="Proteomes" id="UP000078486"/>
    </source>
</evidence>
<gene>
    <name evidence="10" type="ORF">AW736_09160</name>
</gene>
<dbReference type="InterPro" id="IPR020846">
    <property type="entry name" value="MFS_dom"/>
</dbReference>
<feature type="transmembrane region" description="Helical" evidence="8">
    <location>
        <begin position="72"/>
        <end position="89"/>
    </location>
</feature>
<evidence type="ECO:0000256" key="5">
    <source>
        <dbReference type="ARBA" id="ARBA00022692"/>
    </source>
</evidence>
<dbReference type="SUPFAM" id="SSF103473">
    <property type="entry name" value="MFS general substrate transporter"/>
    <property type="match status" value="1"/>
</dbReference>
<organism evidence="10 11">
    <name type="scientific">Termitidicoccus mucosus</name>
    <dbReference type="NCBI Taxonomy" id="1184151"/>
    <lineage>
        <taxon>Bacteria</taxon>
        <taxon>Pseudomonadati</taxon>
        <taxon>Verrucomicrobiota</taxon>
        <taxon>Opitutia</taxon>
        <taxon>Opitutales</taxon>
        <taxon>Opitutaceae</taxon>
        <taxon>Termitidicoccus</taxon>
    </lineage>
</organism>
<dbReference type="NCBIfam" id="TIGR00711">
    <property type="entry name" value="efflux_EmrB"/>
    <property type="match status" value="1"/>
</dbReference>
<evidence type="ECO:0000256" key="8">
    <source>
        <dbReference type="SAM" id="Phobius"/>
    </source>
</evidence>
<keyword evidence="3" id="KW-0813">Transport</keyword>
<keyword evidence="11" id="KW-1185">Reference proteome</keyword>
<dbReference type="Gene3D" id="1.20.1250.20">
    <property type="entry name" value="MFS general substrate transporter like domains"/>
    <property type="match status" value="1"/>
</dbReference>
<evidence type="ECO:0000256" key="2">
    <source>
        <dbReference type="ARBA" id="ARBA00008537"/>
    </source>
</evidence>
<dbReference type="AlphaFoldDB" id="A0A178IIL5"/>
<evidence type="ECO:0000256" key="7">
    <source>
        <dbReference type="ARBA" id="ARBA00023136"/>
    </source>
</evidence>
<dbReference type="InterPro" id="IPR004638">
    <property type="entry name" value="EmrB-like"/>
</dbReference>
<dbReference type="InterPro" id="IPR036259">
    <property type="entry name" value="MFS_trans_sf"/>
</dbReference>
<feature type="transmembrane region" description="Helical" evidence="8">
    <location>
        <begin position="426"/>
        <end position="447"/>
    </location>
</feature>
<dbReference type="Gene3D" id="1.20.1720.10">
    <property type="entry name" value="Multidrug resistance protein D"/>
    <property type="match status" value="1"/>
</dbReference>
<dbReference type="PANTHER" id="PTHR42718">
    <property type="entry name" value="MAJOR FACILITATOR SUPERFAMILY MULTIDRUG TRANSPORTER MFSC"/>
    <property type="match status" value="1"/>
</dbReference>
<feature type="transmembrane region" description="Helical" evidence="8">
    <location>
        <begin position="459"/>
        <end position="481"/>
    </location>
</feature>
<feature type="transmembrane region" description="Helical" evidence="8">
    <location>
        <begin position="23"/>
        <end position="43"/>
    </location>
</feature>
<comment type="similarity">
    <text evidence="2">Belongs to the major facilitator superfamily. EmrB family.</text>
</comment>
<dbReference type="InterPro" id="IPR011701">
    <property type="entry name" value="MFS"/>
</dbReference>
<evidence type="ECO:0000259" key="9">
    <source>
        <dbReference type="PROSITE" id="PS50850"/>
    </source>
</evidence>
<accession>A0A178IIL5</accession>
<dbReference type="Pfam" id="PF07690">
    <property type="entry name" value="MFS_1"/>
    <property type="match status" value="1"/>
</dbReference>
<evidence type="ECO:0000313" key="10">
    <source>
        <dbReference type="EMBL" id="OAM88976.1"/>
    </source>
</evidence>
<dbReference type="Proteomes" id="UP000078486">
    <property type="component" value="Unassembled WGS sequence"/>
</dbReference>
<sequence>MNTPTLDSLQGATPKSKLPATRLAPGTPLVLGVLVVSAFVVTLSETIMNVALASLIVDLGITAATAQWLTTAYLLTIAIVIPITGFLLQRFTVRQLFITAMSLFTIGTLIAALSPGFAMLLTGRIVQASGAGVMMPLLMTAVLHTVPARRRGTIMGTISIVTAAAPALGPPVSGAVLSVLDWPFLFWTVLPIAAATLLIGIFRLRNVTQTRHIPIDVLSVILSALAFGGIVFGLASIGESAHGQAPIDPWVPLVTGTAFLLVFVLRQRRLARHDLALMDLRTFRTPQFTAAIIVTALVAMTLFGTLTVLPLYLQNELGVSPLATGLLLLPGGLILAVLSPVVGRLYDRLGPGPLVVPGAVLLALSQVVFALTLSQGGSPLLAMAMFTVMHIALAFLFTPLMTSALSPLPAALYSHGSATFSTVQQLAGAAGTATLVTLMTIGSTRAGPESGIASGIQDAYIGASVIALIAVVGAAALTLIARRHRSAPSKETE</sequence>
<comment type="caution">
    <text evidence="10">The sequence shown here is derived from an EMBL/GenBank/DDBJ whole genome shotgun (WGS) entry which is preliminary data.</text>
</comment>
<feature type="domain" description="Major facilitator superfamily (MFS) profile" evidence="9">
    <location>
        <begin position="30"/>
        <end position="485"/>
    </location>
</feature>
<feature type="transmembrane region" description="Helical" evidence="8">
    <location>
        <begin position="96"/>
        <end position="119"/>
    </location>
</feature>
<reference evidence="10 11" key="1">
    <citation type="submission" date="2016-01" db="EMBL/GenBank/DDBJ databases">
        <title>High potential of lignocellulose degradation of a new Verrucomicrobia species.</title>
        <authorList>
            <person name="Wang Y."/>
            <person name="Shi Y."/>
            <person name="Qiu Z."/>
            <person name="Liu S."/>
            <person name="Yang H."/>
        </authorList>
    </citation>
    <scope>NUCLEOTIDE SEQUENCE [LARGE SCALE GENOMIC DNA]</scope>
    <source>
        <strain evidence="10 11">TSB47</strain>
    </source>
</reference>
<feature type="transmembrane region" description="Helical" evidence="8">
    <location>
        <begin position="153"/>
        <end position="172"/>
    </location>
</feature>
<evidence type="ECO:0000256" key="4">
    <source>
        <dbReference type="ARBA" id="ARBA00022475"/>
    </source>
</evidence>
<dbReference type="GO" id="GO:0005886">
    <property type="term" value="C:plasma membrane"/>
    <property type="evidence" value="ECO:0007669"/>
    <property type="project" value="UniProtKB-SubCell"/>
</dbReference>
<feature type="transmembrane region" description="Helical" evidence="8">
    <location>
        <begin position="319"/>
        <end position="342"/>
    </location>
</feature>
<feature type="transmembrane region" description="Helical" evidence="8">
    <location>
        <begin position="250"/>
        <end position="267"/>
    </location>
</feature>
<evidence type="ECO:0000256" key="6">
    <source>
        <dbReference type="ARBA" id="ARBA00022989"/>
    </source>
</evidence>
<protein>
    <submittedName>
        <fullName evidence="10">MFS transporter</fullName>
    </submittedName>
</protein>
<feature type="transmembrane region" description="Helical" evidence="8">
    <location>
        <begin position="184"/>
        <end position="205"/>
    </location>
</feature>
<dbReference type="EMBL" id="LRRQ01000113">
    <property type="protein sequence ID" value="OAM88976.1"/>
    <property type="molecule type" value="Genomic_DNA"/>
</dbReference>
<feature type="transmembrane region" description="Helical" evidence="8">
    <location>
        <begin position="380"/>
        <end position="405"/>
    </location>
</feature>
<dbReference type="PROSITE" id="PS50850">
    <property type="entry name" value="MFS"/>
    <property type="match status" value="1"/>
</dbReference>
<feature type="transmembrane region" description="Helical" evidence="8">
    <location>
        <begin position="354"/>
        <end position="374"/>
    </location>
</feature>
<comment type="subcellular location">
    <subcellularLocation>
        <location evidence="1">Cell membrane</location>
        <topology evidence="1">Multi-pass membrane protein</topology>
    </subcellularLocation>
</comment>
<dbReference type="GO" id="GO:0022857">
    <property type="term" value="F:transmembrane transporter activity"/>
    <property type="evidence" value="ECO:0007669"/>
    <property type="project" value="InterPro"/>
</dbReference>
<keyword evidence="6 8" id="KW-1133">Transmembrane helix</keyword>
<feature type="transmembrane region" description="Helical" evidence="8">
    <location>
        <begin position="217"/>
        <end position="238"/>
    </location>
</feature>
<proteinExistence type="inferred from homology"/>
<feature type="transmembrane region" description="Helical" evidence="8">
    <location>
        <begin position="288"/>
        <end position="313"/>
    </location>
</feature>
<keyword evidence="4" id="KW-1003">Cell membrane</keyword>